<keyword evidence="2" id="KW-1185">Reference proteome</keyword>
<gene>
    <name evidence="1" type="ORF">MILVUS5_LOCUS28048</name>
</gene>
<dbReference type="EMBL" id="CASHSV030000409">
    <property type="protein sequence ID" value="CAJ2662469.1"/>
    <property type="molecule type" value="Genomic_DNA"/>
</dbReference>
<name>A0ACB0L1R3_TRIPR</name>
<evidence type="ECO:0000313" key="2">
    <source>
        <dbReference type="Proteomes" id="UP001177021"/>
    </source>
</evidence>
<organism evidence="1 2">
    <name type="scientific">Trifolium pratense</name>
    <name type="common">Red clover</name>
    <dbReference type="NCBI Taxonomy" id="57577"/>
    <lineage>
        <taxon>Eukaryota</taxon>
        <taxon>Viridiplantae</taxon>
        <taxon>Streptophyta</taxon>
        <taxon>Embryophyta</taxon>
        <taxon>Tracheophyta</taxon>
        <taxon>Spermatophyta</taxon>
        <taxon>Magnoliopsida</taxon>
        <taxon>eudicotyledons</taxon>
        <taxon>Gunneridae</taxon>
        <taxon>Pentapetalae</taxon>
        <taxon>rosids</taxon>
        <taxon>fabids</taxon>
        <taxon>Fabales</taxon>
        <taxon>Fabaceae</taxon>
        <taxon>Papilionoideae</taxon>
        <taxon>50 kb inversion clade</taxon>
        <taxon>NPAAA clade</taxon>
        <taxon>Hologalegina</taxon>
        <taxon>IRL clade</taxon>
        <taxon>Trifolieae</taxon>
        <taxon>Trifolium</taxon>
    </lineage>
</organism>
<comment type="caution">
    <text evidence="1">The sequence shown here is derived from an EMBL/GenBank/DDBJ whole genome shotgun (WGS) entry which is preliminary data.</text>
</comment>
<accession>A0ACB0L1R3</accession>
<protein>
    <submittedName>
        <fullName evidence="1">Uncharacterized protein</fullName>
    </submittedName>
</protein>
<proteinExistence type="predicted"/>
<sequence>MSRACDYIKDIRDKKEVWKLAVKIDDIWTNTKASKEYAELMKLKTFTISNFRVQHNDDKFKLTPHTFKLQFISGTLVKPNEMPNMPVSFFKFKKFEDIKAMNFREDYLGTDSSSKSNGLVEAKSDIVVKVGLRKGSNSFAEAAGFSEERF</sequence>
<reference evidence="1" key="1">
    <citation type="submission" date="2023-10" db="EMBL/GenBank/DDBJ databases">
        <authorList>
            <person name="Rodriguez Cubillos JULIANA M."/>
            <person name="De Vega J."/>
        </authorList>
    </citation>
    <scope>NUCLEOTIDE SEQUENCE</scope>
</reference>
<dbReference type="Proteomes" id="UP001177021">
    <property type="component" value="Unassembled WGS sequence"/>
</dbReference>
<evidence type="ECO:0000313" key="1">
    <source>
        <dbReference type="EMBL" id="CAJ2662469.1"/>
    </source>
</evidence>